<comment type="caution">
    <text evidence="3">The sequence shown here is derived from an EMBL/GenBank/DDBJ whole genome shotgun (WGS) entry which is preliminary data.</text>
</comment>
<dbReference type="PANTHER" id="PTHR45947:SF3">
    <property type="entry name" value="SULFOQUINOVOSYL TRANSFERASE SQD2"/>
    <property type="match status" value="1"/>
</dbReference>
<feature type="domain" description="Glycosyl transferase family 1" evidence="1">
    <location>
        <begin position="245"/>
        <end position="399"/>
    </location>
</feature>
<dbReference type="Proteomes" id="UP000651156">
    <property type="component" value="Unassembled WGS sequence"/>
</dbReference>
<dbReference type="Pfam" id="PF00534">
    <property type="entry name" value="Glycos_transf_1"/>
    <property type="match status" value="1"/>
</dbReference>
<dbReference type="Gene3D" id="3.40.50.2000">
    <property type="entry name" value="Glycogen Phosphorylase B"/>
    <property type="match status" value="2"/>
</dbReference>
<evidence type="ECO:0000259" key="1">
    <source>
        <dbReference type="Pfam" id="PF00534"/>
    </source>
</evidence>
<feature type="domain" description="Glycosyltransferase subfamily 4-like N-terminal" evidence="2">
    <location>
        <begin position="30"/>
        <end position="199"/>
    </location>
</feature>
<dbReference type="InterPro" id="IPR050194">
    <property type="entry name" value="Glycosyltransferase_grp1"/>
</dbReference>
<dbReference type="RefSeq" id="WP_193930972.1">
    <property type="nucleotide sequence ID" value="NZ_CAWPMZ010000139.1"/>
</dbReference>
<evidence type="ECO:0000313" key="4">
    <source>
        <dbReference type="Proteomes" id="UP000651156"/>
    </source>
</evidence>
<protein>
    <submittedName>
        <fullName evidence="3">Glycosyltransferase</fullName>
    </submittedName>
</protein>
<keyword evidence="4" id="KW-1185">Reference proteome</keyword>
<gene>
    <name evidence="3" type="ORF">IQ230_05040</name>
</gene>
<sequence>MINNLIEAEKSAKRSLRIAMFTASYAPFLGGISIGVHDRVRWLLQQGHEVFLLHPEFNHQYPKAVRSCPIPGIGELQSFPNFSSYAYPTKPLIFYKSAPEPLHYRHWSDTKLLENFQPDIVLVSEPAQMRGFCSLFLGGYGRPIGTEYGKRTGTPTISLFHTDWLAYSQYYMGISDWSLKLLSPIISRLIKQFTQAYDVNYFSSWEQLAKYKTMKAQFCDYLPYLGIDCQKFHPQNICYDPIPADNRPTLLFVGRIAPEKNVTQLLDALPLIATKIPNVHLVIVGSGPQEQEIRRRAADIGSSVTIWGESTGTEILGWFARADVLVNPSVTENFCRTNMEALASGTPVVTACAGGNVEQVVPEVNGFLSNPNDPIDLAEKVVTLIQDPTLKAKITEQARPSILKFDWSTRMKQFEAKLYQLVEAAKKPEFILK</sequence>
<evidence type="ECO:0000313" key="3">
    <source>
        <dbReference type="EMBL" id="MBE9189741.1"/>
    </source>
</evidence>
<accession>A0ABR9UN84</accession>
<name>A0ABR9UN84_9CHRO</name>
<proteinExistence type="predicted"/>
<organism evidence="3 4">
    <name type="scientific">Gloeocapsopsis crepidinum LEGE 06123</name>
    <dbReference type="NCBI Taxonomy" id="588587"/>
    <lineage>
        <taxon>Bacteria</taxon>
        <taxon>Bacillati</taxon>
        <taxon>Cyanobacteriota</taxon>
        <taxon>Cyanophyceae</taxon>
        <taxon>Oscillatoriophycideae</taxon>
        <taxon>Chroococcales</taxon>
        <taxon>Chroococcaceae</taxon>
        <taxon>Gloeocapsopsis</taxon>
    </lineage>
</organism>
<dbReference type="SUPFAM" id="SSF53756">
    <property type="entry name" value="UDP-Glycosyltransferase/glycogen phosphorylase"/>
    <property type="match status" value="1"/>
</dbReference>
<dbReference type="PANTHER" id="PTHR45947">
    <property type="entry name" value="SULFOQUINOVOSYL TRANSFERASE SQD2"/>
    <property type="match status" value="1"/>
</dbReference>
<reference evidence="3 4" key="1">
    <citation type="submission" date="2020-10" db="EMBL/GenBank/DDBJ databases">
        <authorList>
            <person name="Castelo-Branco R."/>
            <person name="Eusebio N."/>
            <person name="Adriana R."/>
            <person name="Vieira A."/>
            <person name="Brugerolle De Fraissinette N."/>
            <person name="Rezende De Castro R."/>
            <person name="Schneider M.P."/>
            <person name="Vasconcelos V."/>
            <person name="Leao P.N."/>
        </authorList>
    </citation>
    <scope>NUCLEOTIDE SEQUENCE [LARGE SCALE GENOMIC DNA]</scope>
    <source>
        <strain evidence="3 4">LEGE 06123</strain>
    </source>
</reference>
<dbReference type="InterPro" id="IPR001296">
    <property type="entry name" value="Glyco_trans_1"/>
</dbReference>
<dbReference type="InterPro" id="IPR028098">
    <property type="entry name" value="Glyco_trans_4-like_N"/>
</dbReference>
<dbReference type="EMBL" id="JADEWN010000008">
    <property type="protein sequence ID" value="MBE9189741.1"/>
    <property type="molecule type" value="Genomic_DNA"/>
</dbReference>
<evidence type="ECO:0000259" key="2">
    <source>
        <dbReference type="Pfam" id="PF13439"/>
    </source>
</evidence>
<dbReference type="Pfam" id="PF13439">
    <property type="entry name" value="Glyco_transf_4"/>
    <property type="match status" value="1"/>
</dbReference>